<proteinExistence type="inferred from homology"/>
<dbReference type="PANTHER" id="PTHR43008">
    <property type="entry name" value="BENZIL REDUCTASE"/>
    <property type="match status" value="1"/>
</dbReference>
<keyword evidence="4" id="KW-1185">Reference proteome</keyword>
<dbReference type="PRINTS" id="PR00081">
    <property type="entry name" value="GDHRDH"/>
</dbReference>
<organism evidence="3 4">
    <name type="scientific">Emydomyces testavorans</name>
    <dbReference type="NCBI Taxonomy" id="2070801"/>
    <lineage>
        <taxon>Eukaryota</taxon>
        <taxon>Fungi</taxon>
        <taxon>Dikarya</taxon>
        <taxon>Ascomycota</taxon>
        <taxon>Pezizomycotina</taxon>
        <taxon>Eurotiomycetes</taxon>
        <taxon>Eurotiomycetidae</taxon>
        <taxon>Onygenales</taxon>
        <taxon>Nannizziopsiaceae</taxon>
        <taxon>Emydomyces</taxon>
    </lineage>
</organism>
<dbReference type="SUPFAM" id="SSF51735">
    <property type="entry name" value="NAD(P)-binding Rossmann-fold domains"/>
    <property type="match status" value="1"/>
</dbReference>
<dbReference type="FunFam" id="3.40.50.720:FF:000439">
    <property type="entry name" value="Short chain dehydrogenase/reductase (AFU_orthologue AFUA_2G00830)"/>
    <property type="match status" value="1"/>
</dbReference>
<evidence type="ECO:0000256" key="2">
    <source>
        <dbReference type="ARBA" id="ARBA00023002"/>
    </source>
</evidence>
<dbReference type="CDD" id="cd05233">
    <property type="entry name" value="SDR_c"/>
    <property type="match status" value="1"/>
</dbReference>
<dbReference type="GO" id="GO:0016616">
    <property type="term" value="F:oxidoreductase activity, acting on the CH-OH group of donors, NAD or NADP as acceptor"/>
    <property type="evidence" value="ECO:0007669"/>
    <property type="project" value="UniProtKB-ARBA"/>
</dbReference>
<dbReference type="InterPro" id="IPR036291">
    <property type="entry name" value="NAD(P)-bd_dom_sf"/>
</dbReference>
<dbReference type="AlphaFoldDB" id="A0AAF0DLH2"/>
<dbReference type="Proteomes" id="UP001219355">
    <property type="component" value="Chromosome 3"/>
</dbReference>
<evidence type="ECO:0000313" key="4">
    <source>
        <dbReference type="Proteomes" id="UP001219355"/>
    </source>
</evidence>
<dbReference type="Pfam" id="PF00106">
    <property type="entry name" value="adh_short"/>
    <property type="match status" value="1"/>
</dbReference>
<evidence type="ECO:0000313" key="3">
    <source>
        <dbReference type="EMBL" id="WEW59827.1"/>
    </source>
</evidence>
<dbReference type="EMBL" id="CP120629">
    <property type="protein sequence ID" value="WEW59827.1"/>
    <property type="molecule type" value="Genomic_DNA"/>
</dbReference>
<gene>
    <name evidence="3" type="ORF">PRK78_005308</name>
</gene>
<dbReference type="PANTHER" id="PTHR43008:SF7">
    <property type="entry name" value="SHORT CHAIN DEHYDROGENASE_REDUCTASE (AFU_ORTHOLOGUE AFUA_2G00830)"/>
    <property type="match status" value="1"/>
</dbReference>
<accession>A0AAF0DLH2</accession>
<name>A0AAF0DLH2_9EURO</name>
<reference evidence="3" key="1">
    <citation type="submission" date="2023-03" db="EMBL/GenBank/DDBJ databases">
        <title>Emydomyces testavorans Genome Sequence.</title>
        <authorList>
            <person name="Hoyer L."/>
        </authorList>
    </citation>
    <scope>NUCLEOTIDE SEQUENCE</scope>
    <source>
        <strain evidence="3">16-2883</strain>
    </source>
</reference>
<evidence type="ECO:0000256" key="1">
    <source>
        <dbReference type="ARBA" id="ARBA00006484"/>
    </source>
</evidence>
<dbReference type="InterPro" id="IPR002347">
    <property type="entry name" value="SDR_fam"/>
</dbReference>
<protein>
    <recommendedName>
        <fullName evidence="5">Short chain dehydrogenase/reductase</fullName>
    </recommendedName>
</protein>
<dbReference type="Gene3D" id="3.40.50.720">
    <property type="entry name" value="NAD(P)-binding Rossmann-like Domain"/>
    <property type="match status" value="1"/>
</dbReference>
<comment type="similarity">
    <text evidence="1">Belongs to the short-chain dehydrogenases/reductases (SDR) family.</text>
</comment>
<sequence>MAHTVFRPGATALITGGGSGIGFAVAQLCRSHDMNLILVDIHADNLAKAHTLLGDTEKAKTLTHVMDVSEESSWEYLRDKIVNHFPAGLDLLMLNAGTSLTPKDPGNPWGDLEYFQQTFATNLHGVINGVYTFLPMISKAASKAPKAIIITGSKQGITNPPGGKNPAYNASKAALKSIAEQLAHDLRCDSVTKNVHVHLLVPGWTFTGLTGNVGPVHDDQASASKPKGAWLPSQVAKYMYEKMNQGKFYIICPDDDVSEPLDKARMAWAIGDVIEGRPPLSRWDEEWKEKASEWINKEAESRKA</sequence>
<dbReference type="GO" id="GO:0050664">
    <property type="term" value="F:oxidoreductase activity, acting on NAD(P)H, oxygen as acceptor"/>
    <property type="evidence" value="ECO:0007669"/>
    <property type="project" value="TreeGrafter"/>
</dbReference>
<evidence type="ECO:0008006" key="5">
    <source>
        <dbReference type="Google" id="ProtNLM"/>
    </source>
</evidence>
<keyword evidence="2" id="KW-0560">Oxidoreductase</keyword>